<feature type="compositionally biased region" description="Basic and acidic residues" evidence="1">
    <location>
        <begin position="115"/>
        <end position="126"/>
    </location>
</feature>
<sequence length="271" mass="30432">MSHLSSSIESATAFRRAHVQATRREVVDSGSGPSARQAQKAYLAFLAKRTKEDSARQPPEYTESEPLPTYQEAMEASMPAIRPSERLSDDDTYSSLRWRRTRFATQDLHGGIRRPHTENNTEHVERSQQVNHTTDLITRTERTDPATILPSLYPSRRRAITPPSHHTSSPTPSAQVLSFTQNTTTPNPALKSSQRITPPSLVRKHKGKGQSYGIQELTLVHGNASKRHSPSIETEMGEKREKSLFTRITKKLTTISEKLEKHGLSTRGVVY</sequence>
<keyword evidence="3" id="KW-1185">Reference proteome</keyword>
<feature type="region of interest" description="Disordered" evidence="1">
    <location>
        <begin position="110"/>
        <end position="210"/>
    </location>
</feature>
<dbReference type="Proteomes" id="UP000030641">
    <property type="component" value="Unassembled WGS sequence"/>
</dbReference>
<dbReference type="EMBL" id="KL584789">
    <property type="protein sequence ID" value="KEQ90541.1"/>
    <property type="molecule type" value="Genomic_DNA"/>
</dbReference>
<dbReference type="RefSeq" id="XP_013339052.1">
    <property type="nucleotide sequence ID" value="XM_013483598.1"/>
</dbReference>
<proteinExistence type="predicted"/>
<reference evidence="2 3" key="1">
    <citation type="journal article" date="2014" name="BMC Genomics">
        <title>Genome sequencing of four Aureobasidium pullulans varieties: biotechnological potential, stress tolerance, and description of new species.</title>
        <authorList>
            <person name="Gostin Ar C."/>
            <person name="Ohm R.A."/>
            <person name="Kogej T."/>
            <person name="Sonjak S."/>
            <person name="Turk M."/>
            <person name="Zajc J."/>
            <person name="Zalar P."/>
            <person name="Grube M."/>
            <person name="Sun H."/>
            <person name="Han J."/>
            <person name="Sharma A."/>
            <person name="Chiniquy J."/>
            <person name="Ngan C.Y."/>
            <person name="Lipzen A."/>
            <person name="Barry K."/>
            <person name="Grigoriev I.V."/>
            <person name="Gunde-Cimerman N."/>
        </authorList>
    </citation>
    <scope>NUCLEOTIDE SEQUENCE [LARGE SCALE GENOMIC DNA]</scope>
    <source>
        <strain evidence="2 3">EXF-2481</strain>
    </source>
</reference>
<name>A0A074YUN9_AURSE</name>
<dbReference type="AlphaFoldDB" id="A0A074YUN9"/>
<evidence type="ECO:0000313" key="3">
    <source>
        <dbReference type="Proteomes" id="UP000030641"/>
    </source>
</evidence>
<accession>A0A074YUN9</accession>
<evidence type="ECO:0000256" key="1">
    <source>
        <dbReference type="SAM" id="MobiDB-lite"/>
    </source>
</evidence>
<feature type="compositionally biased region" description="Polar residues" evidence="1">
    <location>
        <begin position="174"/>
        <end position="197"/>
    </location>
</feature>
<feature type="compositionally biased region" description="Low complexity" evidence="1">
    <location>
        <begin position="161"/>
        <end position="173"/>
    </location>
</feature>
<organism evidence="2 3">
    <name type="scientific">Aureobasidium subglaciale (strain EXF-2481)</name>
    <name type="common">Aureobasidium pullulans var. subglaciale</name>
    <dbReference type="NCBI Taxonomy" id="1043005"/>
    <lineage>
        <taxon>Eukaryota</taxon>
        <taxon>Fungi</taxon>
        <taxon>Dikarya</taxon>
        <taxon>Ascomycota</taxon>
        <taxon>Pezizomycotina</taxon>
        <taxon>Dothideomycetes</taxon>
        <taxon>Dothideomycetidae</taxon>
        <taxon>Dothideales</taxon>
        <taxon>Saccotheciaceae</taxon>
        <taxon>Aureobasidium</taxon>
    </lineage>
</organism>
<dbReference type="InParanoid" id="A0A074YUN9"/>
<feature type="region of interest" description="Disordered" evidence="1">
    <location>
        <begin position="1"/>
        <end position="43"/>
    </location>
</feature>
<gene>
    <name evidence="2" type="ORF">AUEXF2481DRAFT_567259</name>
</gene>
<protein>
    <submittedName>
        <fullName evidence="2">Uncharacterized protein</fullName>
    </submittedName>
</protein>
<feature type="compositionally biased region" description="Polar residues" evidence="1">
    <location>
        <begin position="127"/>
        <end position="137"/>
    </location>
</feature>
<evidence type="ECO:0000313" key="2">
    <source>
        <dbReference type="EMBL" id="KEQ90541.1"/>
    </source>
</evidence>
<feature type="compositionally biased region" description="Polar residues" evidence="1">
    <location>
        <begin position="1"/>
        <end position="10"/>
    </location>
</feature>
<dbReference type="GeneID" id="25369103"/>
<dbReference type="HOGENOM" id="CLU_1026676_0_0_1"/>